<proteinExistence type="predicted"/>
<dbReference type="InterPro" id="IPR021265">
    <property type="entry name" value="DUF2842"/>
</dbReference>
<feature type="transmembrane region" description="Helical" evidence="1">
    <location>
        <begin position="43"/>
        <end position="63"/>
    </location>
</feature>
<comment type="caution">
    <text evidence="2">The sequence shown here is derived from an EMBL/GenBank/DDBJ whole genome shotgun (WGS) entry which is preliminary data.</text>
</comment>
<evidence type="ECO:0000313" key="2">
    <source>
        <dbReference type="EMBL" id="RVU15090.1"/>
    </source>
</evidence>
<sequence>MRRRTRSLIGTIVMIAFVFVYAPLAMALADSRIAETPPLVQSVLYAVLGIAWIFPLMPLIRWMSRPDPEPTR</sequence>
<protein>
    <submittedName>
        <fullName evidence="2">DUF2842 domain-containing protein</fullName>
    </submittedName>
</protein>
<dbReference type="EMBL" id="SACP01000024">
    <property type="protein sequence ID" value="RVU15090.1"/>
    <property type="molecule type" value="Genomic_DNA"/>
</dbReference>
<evidence type="ECO:0000313" key="3">
    <source>
        <dbReference type="Proteomes" id="UP000286997"/>
    </source>
</evidence>
<reference evidence="2 3" key="1">
    <citation type="submission" date="2019-01" db="EMBL/GenBank/DDBJ databases">
        <authorList>
            <person name="Chen W.-M."/>
        </authorList>
    </citation>
    <scope>NUCLEOTIDE SEQUENCE [LARGE SCALE GENOMIC DNA]</scope>
    <source>
        <strain evidence="2 3">TER-1</strain>
    </source>
</reference>
<dbReference type="OrthoDB" id="7510023at2"/>
<keyword evidence="1" id="KW-1133">Transmembrane helix</keyword>
<gene>
    <name evidence="2" type="ORF">EOE48_21055</name>
</gene>
<keyword evidence="1" id="KW-0472">Membrane</keyword>
<dbReference type="AlphaFoldDB" id="A0A3S3U423"/>
<name>A0A3S3U423_9HYPH</name>
<accession>A0A3S3U423</accession>
<organism evidence="2 3">
    <name type="scientific">Methylobacterium oryzihabitans</name>
    <dbReference type="NCBI Taxonomy" id="2499852"/>
    <lineage>
        <taxon>Bacteria</taxon>
        <taxon>Pseudomonadati</taxon>
        <taxon>Pseudomonadota</taxon>
        <taxon>Alphaproteobacteria</taxon>
        <taxon>Hyphomicrobiales</taxon>
        <taxon>Methylobacteriaceae</taxon>
        <taxon>Methylobacterium</taxon>
    </lineage>
</organism>
<evidence type="ECO:0000256" key="1">
    <source>
        <dbReference type="SAM" id="Phobius"/>
    </source>
</evidence>
<dbReference type="Pfam" id="PF11003">
    <property type="entry name" value="DUF2842"/>
    <property type="match status" value="1"/>
</dbReference>
<keyword evidence="3" id="KW-1185">Reference proteome</keyword>
<dbReference type="Proteomes" id="UP000286997">
    <property type="component" value="Unassembled WGS sequence"/>
</dbReference>
<dbReference type="RefSeq" id="WP_127732828.1">
    <property type="nucleotide sequence ID" value="NZ_SACP01000024.1"/>
</dbReference>
<keyword evidence="1" id="KW-0812">Transmembrane</keyword>